<dbReference type="PANTHER" id="PTHR33938">
    <property type="entry name" value="FERULOYL ESTERASE B-RELATED"/>
    <property type="match status" value="1"/>
</dbReference>
<evidence type="ECO:0000256" key="2">
    <source>
        <dbReference type="ARBA" id="ARBA00022729"/>
    </source>
</evidence>
<organism evidence="6 7">
    <name type="scientific">Phlyctema vagabunda</name>
    <dbReference type="NCBI Taxonomy" id="108571"/>
    <lineage>
        <taxon>Eukaryota</taxon>
        <taxon>Fungi</taxon>
        <taxon>Dikarya</taxon>
        <taxon>Ascomycota</taxon>
        <taxon>Pezizomycotina</taxon>
        <taxon>Leotiomycetes</taxon>
        <taxon>Helotiales</taxon>
        <taxon>Dermateaceae</taxon>
        <taxon>Phlyctema</taxon>
    </lineage>
</organism>
<protein>
    <recommendedName>
        <fullName evidence="5">Carboxylic ester hydrolase</fullName>
        <ecNumber evidence="5">3.1.1.-</ecNumber>
    </recommendedName>
</protein>
<feature type="chain" id="PRO_5044972837" description="Carboxylic ester hydrolase" evidence="5">
    <location>
        <begin position="32"/>
        <end position="587"/>
    </location>
</feature>
<keyword evidence="1" id="KW-0719">Serine esterase</keyword>
<dbReference type="PANTHER" id="PTHR33938:SF16">
    <property type="entry name" value="CARBOXYLIC ESTER HYDROLASE"/>
    <property type="match status" value="1"/>
</dbReference>
<sequence>MRSLWTFAATSGSIAAAASLTSVCTTSYVQASLPVNGSLLGISIDSTSVTANSVNNASVSDATFYPDATFDYCNVTFAYSHEGKTDRVVVQYWLPSPDNFKNRFLATGGGGYAINSVSSSLPGGVMYGAVAGGTDGGFGSFGTNVDAVFLAANGSINYDSVFMFGYQAIGELTTIGKEFTQLFFNSSDKKLYTYYQGCSEGGREGWSQVQRYGNVYDGVIPGAPAIRYGQQQVNHLYSNVVEKTLDYYPPPCELDKIVNETIAACDALDGKTDGVVARTDLCKMHFNINSTIGLPYACAATTAGGIGLGYGKHKRQLGGGSSNPAQNGTVTSQGVAVAQTILDGLHDSEGRRAYISYQPTADFGDAATTYSSATDTWELDIASTGGEWVVRFLQLLDADNLSTLDNVTYDTLRDWMIQGWERYTDTLQTTLPDLTEFHENGGKILSFHGESDSSIPAASSVIYHESVRSIMYPDQSFNESTAALSDWYRLFLVPGAAHCSTNSLQPNGPFPQTNLEVLINWVENGTVPVTLNATVLQGDLKGSNAQICAWPLRPFWSNNGTDMECQYDQASLDTWNYGFDAYKLPLY</sequence>
<evidence type="ECO:0000256" key="4">
    <source>
        <dbReference type="ARBA" id="ARBA00023157"/>
    </source>
</evidence>
<evidence type="ECO:0000256" key="5">
    <source>
        <dbReference type="RuleBase" id="RU361238"/>
    </source>
</evidence>
<dbReference type="EMBL" id="JBFCZG010000002">
    <property type="protein sequence ID" value="KAL3426105.1"/>
    <property type="molecule type" value="Genomic_DNA"/>
</dbReference>
<evidence type="ECO:0000313" key="7">
    <source>
        <dbReference type="Proteomes" id="UP001629113"/>
    </source>
</evidence>
<evidence type="ECO:0000313" key="6">
    <source>
        <dbReference type="EMBL" id="KAL3426105.1"/>
    </source>
</evidence>
<keyword evidence="2 5" id="KW-0732">Signal</keyword>
<name>A0ABR4PRZ5_9HELO</name>
<gene>
    <name evidence="6" type="ORF">PVAG01_02896</name>
</gene>
<proteinExistence type="inferred from homology"/>
<accession>A0ABR4PRZ5</accession>
<feature type="signal peptide" evidence="5">
    <location>
        <begin position="1"/>
        <end position="31"/>
    </location>
</feature>
<keyword evidence="4" id="KW-1015">Disulfide bond</keyword>
<keyword evidence="7" id="KW-1185">Reference proteome</keyword>
<evidence type="ECO:0000256" key="1">
    <source>
        <dbReference type="ARBA" id="ARBA00022487"/>
    </source>
</evidence>
<evidence type="ECO:0000256" key="3">
    <source>
        <dbReference type="ARBA" id="ARBA00022801"/>
    </source>
</evidence>
<dbReference type="EC" id="3.1.1.-" evidence="5"/>
<dbReference type="Proteomes" id="UP001629113">
    <property type="component" value="Unassembled WGS sequence"/>
</dbReference>
<comment type="similarity">
    <text evidence="5">Belongs to the tannase family.</text>
</comment>
<dbReference type="Pfam" id="PF07519">
    <property type="entry name" value="Tannase"/>
    <property type="match status" value="1"/>
</dbReference>
<dbReference type="InterPro" id="IPR011118">
    <property type="entry name" value="Tannase/feruloyl_esterase"/>
</dbReference>
<comment type="caution">
    <text evidence="6">The sequence shown here is derived from an EMBL/GenBank/DDBJ whole genome shotgun (WGS) entry which is preliminary data.</text>
</comment>
<keyword evidence="3 5" id="KW-0378">Hydrolase</keyword>
<reference evidence="6 7" key="1">
    <citation type="submission" date="2024-06" db="EMBL/GenBank/DDBJ databases">
        <title>Complete genome of Phlyctema vagabunda strain 19-DSS-EL-015.</title>
        <authorList>
            <person name="Fiorenzani C."/>
        </authorList>
    </citation>
    <scope>NUCLEOTIDE SEQUENCE [LARGE SCALE GENOMIC DNA]</scope>
    <source>
        <strain evidence="6 7">19-DSS-EL-015</strain>
    </source>
</reference>